<comment type="caution">
    <text evidence="1">The sequence shown here is derived from an EMBL/GenBank/DDBJ whole genome shotgun (WGS) entry which is preliminary data.</text>
</comment>
<organism evidence="1 2">
    <name type="scientific">Micromonospora orduensis</name>
    <dbReference type="NCBI Taxonomy" id="1420891"/>
    <lineage>
        <taxon>Bacteria</taxon>
        <taxon>Bacillati</taxon>
        <taxon>Actinomycetota</taxon>
        <taxon>Actinomycetes</taxon>
        <taxon>Micromonosporales</taxon>
        <taxon>Micromonosporaceae</taxon>
        <taxon>Micromonospora</taxon>
    </lineage>
</organism>
<dbReference type="Proteomes" id="UP000306145">
    <property type="component" value="Unassembled WGS sequence"/>
</dbReference>
<proteinExistence type="predicted"/>
<dbReference type="EMBL" id="VDFY01000139">
    <property type="protein sequence ID" value="TNH29579.1"/>
    <property type="molecule type" value="Genomic_DNA"/>
</dbReference>
<evidence type="ECO:0000313" key="1">
    <source>
        <dbReference type="EMBL" id="TNH29579.1"/>
    </source>
</evidence>
<protein>
    <submittedName>
        <fullName evidence="1">Uncharacterized protein</fullName>
    </submittedName>
</protein>
<accession>A0A5C4QTA0</accession>
<dbReference type="RefSeq" id="WP_139584444.1">
    <property type="nucleotide sequence ID" value="NZ_VDFY01000139.1"/>
</dbReference>
<name>A0A5C4QTA0_9ACTN</name>
<evidence type="ECO:0000313" key="2">
    <source>
        <dbReference type="Proteomes" id="UP000306145"/>
    </source>
</evidence>
<gene>
    <name evidence="1" type="ORF">FHG89_11910</name>
</gene>
<keyword evidence="2" id="KW-1185">Reference proteome</keyword>
<reference evidence="1 2" key="1">
    <citation type="submission" date="2019-06" db="EMBL/GenBank/DDBJ databases">
        <title>Micromonospora ordensis sp. nov., isolated from deep marine sediment.</title>
        <authorList>
            <person name="Veyisoglu A."/>
            <person name="Carro L."/>
            <person name="Klenk H.-P."/>
            <person name="Sahin N."/>
        </authorList>
    </citation>
    <scope>NUCLEOTIDE SEQUENCE [LARGE SCALE GENOMIC DNA]</scope>
    <source>
        <strain evidence="1 2">S2509</strain>
    </source>
</reference>
<dbReference type="AlphaFoldDB" id="A0A5C4QTA0"/>
<sequence>MVLPRADPLLANAGAACRGGRPGWSVTVFNRGLHGAVPPGVHPARLAVGLDAQREAALPA</sequence>